<reference evidence="1" key="1">
    <citation type="journal article" date="2012" name="Science">
        <title>Fermentation, hydrogen, and sulfur metabolism in multiple uncultivated bacterial phyla.</title>
        <authorList>
            <person name="Wrighton K.C."/>
            <person name="Thomas B.C."/>
            <person name="Sharon I."/>
            <person name="Miller C.S."/>
            <person name="Castelle C.J."/>
            <person name="VerBerkmoes N.C."/>
            <person name="Wilkins M.J."/>
            <person name="Hettich R.L."/>
            <person name="Lipton M.S."/>
            <person name="Williams K.H."/>
            <person name="Long P.E."/>
            <person name="Banfield J.F."/>
        </authorList>
    </citation>
    <scope>NUCLEOTIDE SEQUENCE [LARGE SCALE GENOMIC DNA]</scope>
</reference>
<proteinExistence type="predicted"/>
<protein>
    <submittedName>
        <fullName evidence="1">Chain length determinant protein</fullName>
    </submittedName>
</protein>
<feature type="non-terminal residue" evidence="1">
    <location>
        <position position="71"/>
    </location>
</feature>
<dbReference type="EMBL" id="AMFJ01036146">
    <property type="protein sequence ID" value="EKD24985.1"/>
    <property type="molecule type" value="Genomic_DNA"/>
</dbReference>
<comment type="caution">
    <text evidence="1">The sequence shown here is derived from an EMBL/GenBank/DDBJ whole genome shotgun (WGS) entry which is preliminary data.</text>
</comment>
<gene>
    <name evidence="1" type="ORF">ACD_80C00139G0001</name>
</gene>
<evidence type="ECO:0000313" key="1">
    <source>
        <dbReference type="EMBL" id="EKD24985.1"/>
    </source>
</evidence>
<organism evidence="1">
    <name type="scientific">uncultured bacterium</name>
    <name type="common">gcode 4</name>
    <dbReference type="NCBI Taxonomy" id="1234023"/>
    <lineage>
        <taxon>Bacteria</taxon>
        <taxon>environmental samples</taxon>
    </lineage>
</organism>
<sequence length="71" mass="8042">MVATIMADSIMAHLQTFITNYRTQKARVDLANIKKLSQKAYKEYKATQSTYASFVDGHEELTLPSMVAKQD</sequence>
<name>K1X4D3_9BACT</name>
<accession>K1X4D3</accession>
<dbReference type="AlphaFoldDB" id="K1X4D3"/>